<evidence type="ECO:0000256" key="2">
    <source>
        <dbReference type="ARBA" id="ARBA00022670"/>
    </source>
</evidence>
<dbReference type="KEGG" id="bfo:118428976"/>
<reference evidence="8" key="2">
    <citation type="submission" date="2025-08" db="UniProtKB">
        <authorList>
            <consortium name="RefSeq"/>
        </authorList>
    </citation>
    <scope>IDENTIFICATION</scope>
    <source>
        <strain evidence="8">S238N-H82</strain>
        <tissue evidence="8">Testes</tissue>
    </source>
</reference>
<dbReference type="InterPro" id="IPR002398">
    <property type="entry name" value="Pept_C14"/>
</dbReference>
<dbReference type="GeneID" id="118428976"/>
<dbReference type="GO" id="GO:0006508">
    <property type="term" value="P:proteolysis"/>
    <property type="evidence" value="ECO:0007669"/>
    <property type="project" value="UniProtKB-KW"/>
</dbReference>
<accession>A0A9J7N8N0</accession>
<dbReference type="GO" id="GO:0004197">
    <property type="term" value="F:cysteine-type endopeptidase activity"/>
    <property type="evidence" value="ECO:0000318"/>
    <property type="project" value="GO_Central"/>
</dbReference>
<keyword evidence="7" id="KW-1185">Reference proteome</keyword>
<dbReference type="AlphaFoldDB" id="A0A9J7N8N0"/>
<dbReference type="PROSITE" id="PS01121">
    <property type="entry name" value="CASPASE_HIS"/>
    <property type="match status" value="1"/>
</dbReference>
<dbReference type="RefSeq" id="XP_035695196.1">
    <property type="nucleotide sequence ID" value="XM_035839303.1"/>
</dbReference>
<reference evidence="7" key="1">
    <citation type="journal article" date="2020" name="Nat. Ecol. Evol.">
        <title>Deeply conserved synteny resolves early events in vertebrate evolution.</title>
        <authorList>
            <person name="Simakov O."/>
            <person name="Marletaz F."/>
            <person name="Yue J.X."/>
            <person name="O'Connell B."/>
            <person name="Jenkins J."/>
            <person name="Brandt A."/>
            <person name="Calef R."/>
            <person name="Tung C.H."/>
            <person name="Huang T.K."/>
            <person name="Schmutz J."/>
            <person name="Satoh N."/>
            <person name="Yu J.K."/>
            <person name="Putnam N.H."/>
            <person name="Green R.E."/>
            <person name="Rokhsar D.S."/>
        </authorList>
    </citation>
    <scope>NUCLEOTIDE SEQUENCE [LARGE SCALE GENOMIC DNA]</scope>
    <source>
        <strain evidence="7">S238N-H82</strain>
    </source>
</reference>
<evidence type="ECO:0000313" key="7">
    <source>
        <dbReference type="Proteomes" id="UP000001554"/>
    </source>
</evidence>
<dbReference type="PROSITE" id="PS01122">
    <property type="entry name" value="CASPASE_CYS"/>
    <property type="match status" value="1"/>
</dbReference>
<dbReference type="GO" id="GO:0005737">
    <property type="term" value="C:cytoplasm"/>
    <property type="evidence" value="ECO:0000318"/>
    <property type="project" value="GO_Central"/>
</dbReference>
<evidence type="ECO:0000256" key="1">
    <source>
        <dbReference type="ARBA" id="ARBA00010134"/>
    </source>
</evidence>
<dbReference type="InterPro" id="IPR033139">
    <property type="entry name" value="Caspase_cys_AS"/>
</dbReference>
<evidence type="ECO:0000313" key="8">
    <source>
        <dbReference type="RefSeq" id="XP_035695196.1"/>
    </source>
</evidence>
<keyword evidence="4" id="KW-0788">Thiol protease</keyword>
<proteinExistence type="inferred from homology"/>
<dbReference type="GO" id="GO:0043525">
    <property type="term" value="P:positive regulation of neuron apoptotic process"/>
    <property type="evidence" value="ECO:0000318"/>
    <property type="project" value="GO_Central"/>
</dbReference>
<dbReference type="PROSITE" id="PS50208">
    <property type="entry name" value="CASPASE_P20"/>
    <property type="match status" value="1"/>
</dbReference>
<keyword evidence="5" id="KW-0865">Zymogen</keyword>
<keyword evidence="3" id="KW-0378">Hydrolase</keyword>
<dbReference type="Proteomes" id="UP000001554">
    <property type="component" value="Chromosome 13"/>
</dbReference>
<keyword evidence="2" id="KW-0645">Protease</keyword>
<gene>
    <name evidence="8" type="primary">LOC118428976</name>
</gene>
<dbReference type="OMA" id="EMCHEPR"/>
<dbReference type="CDD" id="cd00032">
    <property type="entry name" value="CASc"/>
    <property type="match status" value="1"/>
</dbReference>
<feature type="domain" description="Caspase family p20" evidence="6">
    <location>
        <begin position="124"/>
        <end position="248"/>
    </location>
</feature>
<dbReference type="Pfam" id="PF00656">
    <property type="entry name" value="Peptidase_C14"/>
    <property type="match status" value="1"/>
</dbReference>
<dbReference type="GO" id="GO:0006915">
    <property type="term" value="P:apoptotic process"/>
    <property type="evidence" value="ECO:0000318"/>
    <property type="project" value="GO_Central"/>
</dbReference>
<dbReference type="Gene3D" id="3.40.50.1460">
    <property type="match status" value="1"/>
</dbReference>
<evidence type="ECO:0000256" key="5">
    <source>
        <dbReference type="ARBA" id="ARBA00023145"/>
    </source>
</evidence>
<dbReference type="PANTHER" id="PTHR10454">
    <property type="entry name" value="CASPASE"/>
    <property type="match status" value="1"/>
</dbReference>
<dbReference type="PRINTS" id="PR00376">
    <property type="entry name" value="IL1BCENZYME"/>
</dbReference>
<evidence type="ECO:0000259" key="6">
    <source>
        <dbReference type="PROSITE" id="PS50208"/>
    </source>
</evidence>
<dbReference type="OrthoDB" id="6114029at2759"/>
<evidence type="ECO:0000256" key="4">
    <source>
        <dbReference type="ARBA" id="ARBA00022807"/>
    </source>
</evidence>
<dbReference type="InterPro" id="IPR015917">
    <property type="entry name" value="Pept_C14A"/>
</dbReference>
<dbReference type="InterPro" id="IPR001309">
    <property type="entry name" value="Pept_C14_p20"/>
</dbReference>
<dbReference type="InterPro" id="IPR029030">
    <property type="entry name" value="Caspase-like_dom_sf"/>
</dbReference>
<dbReference type="InterPro" id="IPR016129">
    <property type="entry name" value="Caspase_his_AS"/>
</dbReference>
<name>A0A9J7N8N0_BRAFL</name>
<dbReference type="PANTHER" id="PTHR10454:SF248">
    <property type="entry name" value="CASPASE-8-LIKE"/>
    <property type="match status" value="1"/>
</dbReference>
<protein>
    <submittedName>
        <fullName evidence="8">Caspase-3-like</fullName>
    </submittedName>
</protein>
<evidence type="ECO:0000256" key="3">
    <source>
        <dbReference type="ARBA" id="ARBA00022801"/>
    </source>
</evidence>
<sequence length="343" mass="38718">MNTSCFVVCGLPLYEEDGKLMDTLAAHFKKPANGGVDVLNMMRGPIGTALVLISDKRDDRKWMFEKKHRLDSLGPCSNIPISVEQLTPEFEQTVMRQMTEGLGLHTRYWEQVPRGPAYEMCHEPRGLAVIINNINFSKGGHTTRTGAEKDTERLRELFEGLKFTVRCYTDMTFMAMMTTLQHVGEEDHSNFDCFVCCVMSHGSQGKVYSSDDFSIELSQLLKPFNAKECPTLLGKPKLFFIQACQGVHVQERMCVDCPSDVTPVFQVSQEADFFVGLPTVPGCVARRDDDGAPYIYHLTNVFREFGEIYDLSTMMTMVAKKMDPIGVSSNYSTLRKSVYFNPE</sequence>
<dbReference type="SUPFAM" id="SSF52129">
    <property type="entry name" value="Caspase-like"/>
    <property type="match status" value="1"/>
</dbReference>
<dbReference type="SMART" id="SM00115">
    <property type="entry name" value="CASc"/>
    <property type="match status" value="1"/>
</dbReference>
<comment type="similarity">
    <text evidence="1">Belongs to the peptidase C14A family.</text>
</comment>
<dbReference type="InterPro" id="IPR011600">
    <property type="entry name" value="Pept_C14_caspase"/>
</dbReference>
<organism evidence="7 8">
    <name type="scientific">Branchiostoma floridae</name>
    <name type="common">Florida lancelet</name>
    <name type="synonym">Amphioxus</name>
    <dbReference type="NCBI Taxonomy" id="7739"/>
    <lineage>
        <taxon>Eukaryota</taxon>
        <taxon>Metazoa</taxon>
        <taxon>Chordata</taxon>
        <taxon>Cephalochordata</taxon>
        <taxon>Leptocardii</taxon>
        <taxon>Amphioxiformes</taxon>
        <taxon>Branchiostomatidae</taxon>
        <taxon>Branchiostoma</taxon>
    </lineage>
</organism>